<evidence type="ECO:0000256" key="3">
    <source>
        <dbReference type="ARBA" id="ARBA00022763"/>
    </source>
</evidence>
<evidence type="ECO:0000256" key="6">
    <source>
        <dbReference type="ARBA" id="ARBA00023125"/>
    </source>
</evidence>
<dbReference type="SUPFAM" id="SSF143081">
    <property type="entry name" value="BB1717-like"/>
    <property type="match status" value="1"/>
</dbReference>
<dbReference type="Pfam" id="PF02586">
    <property type="entry name" value="SRAP"/>
    <property type="match status" value="1"/>
</dbReference>
<dbReference type="InterPro" id="IPR003738">
    <property type="entry name" value="SRAP"/>
</dbReference>
<dbReference type="Gene3D" id="3.90.1680.10">
    <property type="entry name" value="SOS response associated peptidase-like"/>
    <property type="match status" value="1"/>
</dbReference>
<dbReference type="GO" id="GO:0003697">
    <property type="term" value="F:single-stranded DNA binding"/>
    <property type="evidence" value="ECO:0007669"/>
    <property type="project" value="InterPro"/>
</dbReference>
<evidence type="ECO:0000256" key="7">
    <source>
        <dbReference type="ARBA" id="ARBA00023239"/>
    </source>
</evidence>
<dbReference type="EC" id="3.4.-.-" evidence="8"/>
<organism evidence="9 10">
    <name type="scientific">Aquirufa rosea</name>
    <dbReference type="NCBI Taxonomy" id="2509241"/>
    <lineage>
        <taxon>Bacteria</taxon>
        <taxon>Pseudomonadati</taxon>
        <taxon>Bacteroidota</taxon>
        <taxon>Cytophagia</taxon>
        <taxon>Cytophagales</taxon>
        <taxon>Flectobacillaceae</taxon>
        <taxon>Aquirufa</taxon>
    </lineage>
</organism>
<dbReference type="OrthoDB" id="9782620at2"/>
<keyword evidence="5" id="KW-0190">Covalent protein-DNA linkage</keyword>
<dbReference type="EMBL" id="SDHY01000006">
    <property type="protein sequence ID" value="RXK47646.1"/>
    <property type="molecule type" value="Genomic_DNA"/>
</dbReference>
<name>A0A4Q1BY49_9BACT</name>
<keyword evidence="4 8" id="KW-0378">Hydrolase</keyword>
<dbReference type="PANTHER" id="PTHR13604">
    <property type="entry name" value="DC12-RELATED"/>
    <property type="match status" value="1"/>
</dbReference>
<accession>A0A4Q1BY49</accession>
<dbReference type="Proteomes" id="UP000289455">
    <property type="component" value="Unassembled WGS sequence"/>
</dbReference>
<proteinExistence type="inferred from homology"/>
<gene>
    <name evidence="9" type="ORF">ESB04_10435</name>
</gene>
<protein>
    <recommendedName>
        <fullName evidence="8">Abasic site processing protein</fullName>
        <ecNumber evidence="8">3.4.-.-</ecNumber>
    </recommendedName>
</protein>
<evidence type="ECO:0000256" key="4">
    <source>
        <dbReference type="ARBA" id="ARBA00022801"/>
    </source>
</evidence>
<evidence type="ECO:0000313" key="10">
    <source>
        <dbReference type="Proteomes" id="UP000289455"/>
    </source>
</evidence>
<dbReference type="GO" id="GO:0016829">
    <property type="term" value="F:lyase activity"/>
    <property type="evidence" value="ECO:0007669"/>
    <property type="project" value="UniProtKB-KW"/>
</dbReference>
<dbReference type="GO" id="GO:0008233">
    <property type="term" value="F:peptidase activity"/>
    <property type="evidence" value="ECO:0007669"/>
    <property type="project" value="UniProtKB-KW"/>
</dbReference>
<dbReference type="GO" id="GO:0006508">
    <property type="term" value="P:proteolysis"/>
    <property type="evidence" value="ECO:0007669"/>
    <property type="project" value="UniProtKB-KW"/>
</dbReference>
<dbReference type="RefSeq" id="WP_129027686.1">
    <property type="nucleotide sequence ID" value="NZ_SDHY01000006.1"/>
</dbReference>
<keyword evidence="7" id="KW-0456">Lyase</keyword>
<keyword evidence="3" id="KW-0227">DNA damage</keyword>
<keyword evidence="10" id="KW-1185">Reference proteome</keyword>
<evidence type="ECO:0000256" key="1">
    <source>
        <dbReference type="ARBA" id="ARBA00008136"/>
    </source>
</evidence>
<dbReference type="PANTHER" id="PTHR13604:SF0">
    <property type="entry name" value="ABASIC SITE PROCESSING PROTEIN HMCES"/>
    <property type="match status" value="1"/>
</dbReference>
<evidence type="ECO:0000256" key="5">
    <source>
        <dbReference type="ARBA" id="ARBA00023124"/>
    </source>
</evidence>
<comment type="similarity">
    <text evidence="1 8">Belongs to the SOS response-associated peptidase family.</text>
</comment>
<comment type="caution">
    <text evidence="9">The sequence shown here is derived from an EMBL/GenBank/DDBJ whole genome shotgun (WGS) entry which is preliminary data.</text>
</comment>
<dbReference type="GO" id="GO:0106300">
    <property type="term" value="P:protein-DNA covalent cross-linking repair"/>
    <property type="evidence" value="ECO:0007669"/>
    <property type="project" value="InterPro"/>
</dbReference>
<sequence length="221" mass="25334">MCYYTDQVSSNKALEKRFKAQAKYDETMAQKGKISGFTRAALPVITQAKPSLIQLIPWGLIPAWASEQQAQELPQLTLNARSESLFEKASFEPSMLKQRCLVLVDGFYEWQQVGKEKIEYLIQLKEDGPFALAGIYAIWKNPRNLQWEPSFSIITTPANELMEEIHNTKKRMPLILSEEQERNWLAPISTEEIKSFFKPFKSSAMKAEKVHKGGEQTQLFA</sequence>
<dbReference type="InterPro" id="IPR036590">
    <property type="entry name" value="SRAP-like"/>
</dbReference>
<evidence type="ECO:0000256" key="2">
    <source>
        <dbReference type="ARBA" id="ARBA00022670"/>
    </source>
</evidence>
<reference evidence="9 10" key="1">
    <citation type="submission" date="2019-01" db="EMBL/GenBank/DDBJ databases">
        <title>Cytophagaceae bacterium strain CAR-16.</title>
        <authorList>
            <person name="Chen W.-M."/>
        </authorList>
    </citation>
    <scope>NUCLEOTIDE SEQUENCE [LARGE SCALE GENOMIC DNA]</scope>
    <source>
        <strain evidence="9 10">CAR-16</strain>
    </source>
</reference>
<evidence type="ECO:0000256" key="8">
    <source>
        <dbReference type="RuleBase" id="RU364100"/>
    </source>
</evidence>
<dbReference type="AlphaFoldDB" id="A0A4Q1BY49"/>
<keyword evidence="2 8" id="KW-0645">Protease</keyword>
<keyword evidence="6" id="KW-0238">DNA-binding</keyword>
<evidence type="ECO:0000313" key="9">
    <source>
        <dbReference type="EMBL" id="RXK47646.1"/>
    </source>
</evidence>